<dbReference type="EMBL" id="FOOY01000013">
    <property type="protein sequence ID" value="SFG56782.1"/>
    <property type="molecule type" value="Genomic_DNA"/>
</dbReference>
<accession>A0A1I2SVJ1</accession>
<dbReference type="Pfam" id="PF01370">
    <property type="entry name" value="Epimerase"/>
    <property type="match status" value="1"/>
</dbReference>
<proteinExistence type="predicted"/>
<feature type="domain" description="NAD-dependent epimerase/dehydratase" evidence="1">
    <location>
        <begin position="4"/>
        <end position="230"/>
    </location>
</feature>
<dbReference type="InterPro" id="IPR036291">
    <property type="entry name" value="NAD(P)-bd_dom_sf"/>
</dbReference>
<protein>
    <submittedName>
        <fullName evidence="2">UDP-glucose 4-epimerase</fullName>
    </submittedName>
</protein>
<dbReference type="InterPro" id="IPR001509">
    <property type="entry name" value="Epimerase_deHydtase"/>
</dbReference>
<dbReference type="OrthoDB" id="9771073at2"/>
<evidence type="ECO:0000313" key="3">
    <source>
        <dbReference type="Proteomes" id="UP000198752"/>
    </source>
</evidence>
<dbReference type="RefSeq" id="WP_093672694.1">
    <property type="nucleotide sequence ID" value="NZ_FOOY01000013.1"/>
</dbReference>
<dbReference type="PANTHER" id="PTHR43245:SF13">
    <property type="entry name" value="UDP-D-APIOSE_UDP-D-XYLOSE SYNTHASE 2"/>
    <property type="match status" value="1"/>
</dbReference>
<gene>
    <name evidence="2" type="ORF">SAMN02982927_02084</name>
</gene>
<evidence type="ECO:0000259" key="1">
    <source>
        <dbReference type="Pfam" id="PF01370"/>
    </source>
</evidence>
<dbReference type="Proteomes" id="UP000198752">
    <property type="component" value="Unassembled WGS sequence"/>
</dbReference>
<dbReference type="Gene3D" id="3.40.50.720">
    <property type="entry name" value="NAD(P)-binding Rossmann-like Domain"/>
    <property type="match status" value="1"/>
</dbReference>
<keyword evidence="3" id="KW-1185">Reference proteome</keyword>
<dbReference type="AlphaFoldDB" id="A0A1I2SVJ1"/>
<evidence type="ECO:0000313" key="2">
    <source>
        <dbReference type="EMBL" id="SFG56782.1"/>
    </source>
</evidence>
<dbReference type="SUPFAM" id="SSF51735">
    <property type="entry name" value="NAD(P)-binding Rossmann-fold domains"/>
    <property type="match status" value="1"/>
</dbReference>
<dbReference type="Gene3D" id="3.90.25.10">
    <property type="entry name" value="UDP-galactose 4-epimerase, domain 1"/>
    <property type="match status" value="1"/>
</dbReference>
<sequence>MEKVLVTGGAGFIGSHVVEALLRQGYAVAVMDNFSTGHRDNIADLPVDLYICDVADPAVINVIQAIHPNYIVHLAAQISVSQSVADPLFDERTNVTGSLNVMNGARLANVKKIVFSSSAAVYGNPLEIPVTTQHPTNPESPYGLTKLTVEHYLQMFEKFYQLSYGILRFSNVYGPRQDADGEGGVVSIFSDRIQKGTPPMIYGDGDQTRDFIFVKDVAAAVVAALSVKESLRVNISSQTAISIKDLFQVMKEVSGSDLDVYYGPKRNGDIRHSVLSNQRAKELLNWEPKVILADGLRMTLRSLKRKKRAAV</sequence>
<dbReference type="STRING" id="269670.SAMN02982927_02084"/>
<reference evidence="3" key="1">
    <citation type="submission" date="2016-10" db="EMBL/GenBank/DDBJ databases">
        <authorList>
            <person name="Varghese N."/>
            <person name="Submissions S."/>
        </authorList>
    </citation>
    <scope>NUCLEOTIDE SEQUENCE [LARGE SCALE GENOMIC DNA]</scope>
    <source>
        <strain evidence="3">ATCC 700379</strain>
    </source>
</reference>
<dbReference type="InterPro" id="IPR050177">
    <property type="entry name" value="Lipid_A_modif_metabolic_enz"/>
</dbReference>
<dbReference type="PANTHER" id="PTHR43245">
    <property type="entry name" value="BIFUNCTIONAL POLYMYXIN RESISTANCE PROTEIN ARNA"/>
    <property type="match status" value="1"/>
</dbReference>
<organism evidence="2 3">
    <name type="scientific">Sporolactobacillus nakayamae</name>
    <dbReference type="NCBI Taxonomy" id="269670"/>
    <lineage>
        <taxon>Bacteria</taxon>
        <taxon>Bacillati</taxon>
        <taxon>Bacillota</taxon>
        <taxon>Bacilli</taxon>
        <taxon>Bacillales</taxon>
        <taxon>Sporolactobacillaceae</taxon>
        <taxon>Sporolactobacillus</taxon>
    </lineage>
</organism>
<name>A0A1I2SVJ1_9BACL</name>